<dbReference type="Gene3D" id="3.30.420.40">
    <property type="match status" value="1"/>
</dbReference>
<keyword evidence="2" id="KW-0547">Nucleotide-binding</keyword>
<dbReference type="Pfam" id="PF00012">
    <property type="entry name" value="HSP70"/>
    <property type="match status" value="1"/>
</dbReference>
<dbReference type="FunFam" id="3.30.420.40:FF:000028">
    <property type="entry name" value="heat shock 70 kDa protein-like"/>
    <property type="match status" value="1"/>
</dbReference>
<name>A0AAV5SX18_9BILA</name>
<dbReference type="EMBL" id="BTSX01000003">
    <property type="protein sequence ID" value="GMS87751.1"/>
    <property type="molecule type" value="Genomic_DNA"/>
</dbReference>
<evidence type="ECO:0000256" key="3">
    <source>
        <dbReference type="ARBA" id="ARBA00022840"/>
    </source>
</evidence>
<dbReference type="PRINTS" id="PR00301">
    <property type="entry name" value="HEATSHOCK70"/>
</dbReference>
<evidence type="ECO:0000313" key="5">
    <source>
        <dbReference type="EMBL" id="GMS87752.1"/>
    </source>
</evidence>
<dbReference type="InterPro" id="IPR013126">
    <property type="entry name" value="Hsp_70_fam"/>
</dbReference>
<reference evidence="4" key="1">
    <citation type="submission" date="2023-10" db="EMBL/GenBank/DDBJ databases">
        <title>Genome assembly of Pristionchus species.</title>
        <authorList>
            <person name="Yoshida K."/>
            <person name="Sommer R.J."/>
        </authorList>
    </citation>
    <scope>NUCLEOTIDE SEQUENCE</scope>
    <source>
        <strain evidence="4">RS0144</strain>
    </source>
</reference>
<dbReference type="GO" id="GO:0005524">
    <property type="term" value="F:ATP binding"/>
    <property type="evidence" value="ECO:0007669"/>
    <property type="project" value="UniProtKB-KW"/>
</dbReference>
<keyword evidence="3" id="KW-0067">ATP-binding</keyword>
<evidence type="ECO:0000256" key="1">
    <source>
        <dbReference type="ARBA" id="ARBA00007381"/>
    </source>
</evidence>
<protein>
    <submittedName>
        <fullName evidence="4">Uncharacterized protein</fullName>
    </submittedName>
</protein>
<comment type="similarity">
    <text evidence="1">Belongs to the heat shock protein 70 family.</text>
</comment>
<proteinExistence type="inferred from homology"/>
<organism evidence="4 6">
    <name type="scientific">Pristionchus entomophagus</name>
    <dbReference type="NCBI Taxonomy" id="358040"/>
    <lineage>
        <taxon>Eukaryota</taxon>
        <taxon>Metazoa</taxon>
        <taxon>Ecdysozoa</taxon>
        <taxon>Nematoda</taxon>
        <taxon>Chromadorea</taxon>
        <taxon>Rhabditida</taxon>
        <taxon>Rhabditina</taxon>
        <taxon>Diplogasteromorpha</taxon>
        <taxon>Diplogasteroidea</taxon>
        <taxon>Neodiplogasteridae</taxon>
        <taxon>Pristionchus</taxon>
    </lineage>
</organism>
<dbReference type="GO" id="GO:0140662">
    <property type="term" value="F:ATP-dependent protein folding chaperone"/>
    <property type="evidence" value="ECO:0007669"/>
    <property type="project" value="InterPro"/>
</dbReference>
<evidence type="ECO:0000313" key="4">
    <source>
        <dbReference type="EMBL" id="GMS87751.1"/>
    </source>
</evidence>
<evidence type="ECO:0000313" key="6">
    <source>
        <dbReference type="Proteomes" id="UP001432027"/>
    </source>
</evidence>
<dbReference type="InterPro" id="IPR043129">
    <property type="entry name" value="ATPase_NBD"/>
</dbReference>
<evidence type="ECO:0000256" key="2">
    <source>
        <dbReference type="ARBA" id="ARBA00022741"/>
    </source>
</evidence>
<dbReference type="AlphaFoldDB" id="A0AAV5SX18"/>
<dbReference type="Gene3D" id="3.30.30.30">
    <property type="match status" value="1"/>
</dbReference>
<feature type="non-terminal residue" evidence="4">
    <location>
        <position position="1"/>
    </location>
</feature>
<dbReference type="PANTHER" id="PTHR19375">
    <property type="entry name" value="HEAT SHOCK PROTEIN 70KDA"/>
    <property type="match status" value="1"/>
</dbReference>
<gene>
    <name evidence="4" type="ORF">PENTCL1PPCAC_9926</name>
    <name evidence="5" type="ORF">PENTCL1PPCAC_9927</name>
</gene>
<accession>A0AAV5SX18</accession>
<sequence length="127" mass="14484">RMPVPAIGIDLGTTFTAVSYVENGTAKIIQNNAGHEITPSVVHFDEDIEGSHNEHHFQSDHYKDLSESCDISDIKRIMGRRHDDVFLKQRKFPFEIVRGNNDRASIRVDAEIYSPEQISAIILKYMK</sequence>
<comment type="caution">
    <text evidence="4">The sequence shown here is derived from an EMBL/GenBank/DDBJ whole genome shotgun (WGS) entry which is preliminary data.</text>
</comment>
<dbReference type="SUPFAM" id="SSF53067">
    <property type="entry name" value="Actin-like ATPase domain"/>
    <property type="match status" value="1"/>
</dbReference>
<dbReference type="EMBL" id="BTSX01000003">
    <property type="protein sequence ID" value="GMS87752.1"/>
    <property type="molecule type" value="Genomic_DNA"/>
</dbReference>
<dbReference type="Proteomes" id="UP001432027">
    <property type="component" value="Unassembled WGS sequence"/>
</dbReference>
<keyword evidence="6" id="KW-1185">Reference proteome</keyword>
<feature type="non-terminal residue" evidence="4">
    <location>
        <position position="127"/>
    </location>
</feature>